<organism evidence="1 2">
    <name type="scientific">Mesorhizobium hungaricum</name>
    <dbReference type="NCBI Taxonomy" id="1566387"/>
    <lineage>
        <taxon>Bacteria</taxon>
        <taxon>Pseudomonadati</taxon>
        <taxon>Pseudomonadota</taxon>
        <taxon>Alphaproteobacteria</taxon>
        <taxon>Hyphomicrobiales</taxon>
        <taxon>Phyllobacteriaceae</taxon>
        <taxon>Mesorhizobium</taxon>
    </lineage>
</organism>
<dbReference type="STRING" id="1566387.QV13_08190"/>
<dbReference type="InterPro" id="IPR011990">
    <property type="entry name" value="TPR-like_helical_dom_sf"/>
</dbReference>
<dbReference type="AlphaFoldDB" id="A0A1C2E146"/>
<comment type="caution">
    <text evidence="1">The sequence shown here is derived from an EMBL/GenBank/DDBJ whole genome shotgun (WGS) entry which is preliminary data.</text>
</comment>
<evidence type="ECO:0000313" key="2">
    <source>
        <dbReference type="Proteomes" id="UP000094412"/>
    </source>
</evidence>
<gene>
    <name evidence="1" type="ORF">QV13_08190</name>
</gene>
<keyword evidence="2" id="KW-1185">Reference proteome</keyword>
<reference evidence="1 2" key="1">
    <citation type="submission" date="2016-08" db="EMBL/GenBank/DDBJ databases">
        <title>Whole genome sequence of Mesorhizobium sp. strain UASWS1009 isolated from industrial sewage.</title>
        <authorList>
            <person name="Crovadore J."/>
            <person name="Calmin G."/>
            <person name="Chablais R."/>
            <person name="Cochard B."/>
            <person name="Lefort F."/>
        </authorList>
    </citation>
    <scope>NUCLEOTIDE SEQUENCE [LARGE SCALE GENOMIC DNA]</scope>
    <source>
        <strain evidence="1 2">UASWS1009</strain>
    </source>
</reference>
<dbReference type="SUPFAM" id="SSF48452">
    <property type="entry name" value="TPR-like"/>
    <property type="match status" value="1"/>
</dbReference>
<proteinExistence type="predicted"/>
<sequence length="110" mass="12059">MTGPHEAAHLLHVLGHLYGCHGQARRGAVYLLIAAQLSPEDSGVLRTLAHLLILDGEADKALATIARLETLEGMQHPTLHLLKSRALLVAGRKTEAREAFQRFLAKRQVQ</sequence>
<dbReference type="EMBL" id="MDEO01000029">
    <property type="protein sequence ID" value="OCX20653.1"/>
    <property type="molecule type" value="Genomic_DNA"/>
</dbReference>
<dbReference type="Gene3D" id="1.25.40.10">
    <property type="entry name" value="Tetratricopeptide repeat domain"/>
    <property type="match status" value="1"/>
</dbReference>
<accession>A0A1C2E146</accession>
<name>A0A1C2E146_9HYPH</name>
<protein>
    <recommendedName>
        <fullName evidence="3">Type III secretion protein</fullName>
    </recommendedName>
</protein>
<dbReference type="Proteomes" id="UP000094412">
    <property type="component" value="Unassembled WGS sequence"/>
</dbReference>
<evidence type="ECO:0008006" key="3">
    <source>
        <dbReference type="Google" id="ProtNLM"/>
    </source>
</evidence>
<evidence type="ECO:0000313" key="1">
    <source>
        <dbReference type="EMBL" id="OCX20653.1"/>
    </source>
</evidence>